<comment type="caution">
    <text evidence="2">The sequence shown here is derived from an EMBL/GenBank/DDBJ whole genome shotgun (WGS) entry which is preliminary data.</text>
</comment>
<dbReference type="EMBL" id="BJXA01000014">
    <property type="protein sequence ID" value="GEM38254.1"/>
    <property type="molecule type" value="Genomic_DNA"/>
</dbReference>
<dbReference type="OrthoDB" id="4281254at2"/>
<evidence type="ECO:0000313" key="3">
    <source>
        <dbReference type="Proteomes" id="UP000321424"/>
    </source>
</evidence>
<dbReference type="RefSeq" id="WP_147130348.1">
    <property type="nucleotide sequence ID" value="NZ_BJXA01000014.1"/>
</dbReference>
<keyword evidence="1" id="KW-0472">Membrane</keyword>
<name>A0A511MC54_9NOCA</name>
<reference evidence="2 3" key="1">
    <citation type="submission" date="2019-07" db="EMBL/GenBank/DDBJ databases">
        <title>Whole genome shotgun sequence of Nocardia ninae NBRC 108245.</title>
        <authorList>
            <person name="Hosoyama A."/>
            <person name="Uohara A."/>
            <person name="Ohji S."/>
            <person name="Ichikawa N."/>
        </authorList>
    </citation>
    <scope>NUCLEOTIDE SEQUENCE [LARGE SCALE GENOMIC DNA]</scope>
    <source>
        <strain evidence="2 3">NBRC 108245</strain>
    </source>
</reference>
<dbReference type="Proteomes" id="UP000321424">
    <property type="component" value="Unassembled WGS sequence"/>
</dbReference>
<protein>
    <submittedName>
        <fullName evidence="2">Uncharacterized protein</fullName>
    </submittedName>
</protein>
<sequence length="129" mass="13939">MSYIYDDERPQEFNLDKFGALTRHAHGVIAEILAALPIPITVTPLPIADPNDALDEFASARTAMRDMPIGAAIGDAVVAVLLGWLTAVTIAAVEPDDDGSDDWILEAAYYQMMAVELRAHLALDMVTSI</sequence>
<keyword evidence="1" id="KW-0812">Transmembrane</keyword>
<accession>A0A511MC54</accession>
<keyword evidence="1" id="KW-1133">Transmembrane helix</keyword>
<keyword evidence="3" id="KW-1185">Reference proteome</keyword>
<evidence type="ECO:0000256" key="1">
    <source>
        <dbReference type="SAM" id="Phobius"/>
    </source>
</evidence>
<gene>
    <name evidence="2" type="ORF">NN4_27730</name>
</gene>
<evidence type="ECO:0000313" key="2">
    <source>
        <dbReference type="EMBL" id="GEM38254.1"/>
    </source>
</evidence>
<organism evidence="2 3">
    <name type="scientific">Nocardia ninae NBRC 108245</name>
    <dbReference type="NCBI Taxonomy" id="1210091"/>
    <lineage>
        <taxon>Bacteria</taxon>
        <taxon>Bacillati</taxon>
        <taxon>Actinomycetota</taxon>
        <taxon>Actinomycetes</taxon>
        <taxon>Mycobacteriales</taxon>
        <taxon>Nocardiaceae</taxon>
        <taxon>Nocardia</taxon>
    </lineage>
</organism>
<feature type="transmembrane region" description="Helical" evidence="1">
    <location>
        <begin position="69"/>
        <end position="93"/>
    </location>
</feature>
<proteinExistence type="predicted"/>
<dbReference type="AlphaFoldDB" id="A0A511MC54"/>